<accession>W0HMU8</accession>
<dbReference type="KEGG" id="sod:Sant_0027"/>
<feature type="transmembrane region" description="Helical" evidence="1">
    <location>
        <begin position="295"/>
        <end position="313"/>
    </location>
</feature>
<keyword evidence="3" id="KW-1185">Reference proteome</keyword>
<evidence type="ECO:0008006" key="4">
    <source>
        <dbReference type="Google" id="ProtNLM"/>
    </source>
</evidence>
<feature type="transmembrane region" description="Helical" evidence="1">
    <location>
        <begin position="158"/>
        <end position="175"/>
    </location>
</feature>
<evidence type="ECO:0000313" key="3">
    <source>
        <dbReference type="Proteomes" id="UP000019028"/>
    </source>
</evidence>
<keyword evidence="1" id="KW-0812">Transmembrane</keyword>
<protein>
    <recommendedName>
        <fullName evidence="4">MFS transporter</fullName>
    </recommendedName>
</protein>
<dbReference type="AlphaFoldDB" id="W0HMU8"/>
<feature type="transmembrane region" description="Helical" evidence="1">
    <location>
        <begin position="88"/>
        <end position="108"/>
    </location>
</feature>
<evidence type="ECO:0000313" key="2">
    <source>
        <dbReference type="EMBL" id="AHF75144.1"/>
    </source>
</evidence>
<feature type="transmembrane region" description="Helical" evidence="1">
    <location>
        <begin position="232"/>
        <end position="254"/>
    </location>
</feature>
<sequence length="401" mass="42565">MGGVSGKRAQAVPPAGGIGQRRLTLLAVYFAERLLFLGVNIVMPLRLASAGDIANAEIGLFYALLLVGYHGSPLFYSLLGRYATREQILILAVALELAALLLIIGGAVDNRLYRLALLAGLGAGGVSAMLNGLLAASGPRAAAEKRWGLAPLADPCRPLLYTAAFLAPCCGWLPIGDYRTFIILVAAVLLVLLWNFYRLGAPASATSPGEALPAGHNAALPPADGKGLDRRFLTLWLATCGAWSSGAVLYVILPSIDTHLFGKDDINYWFSWYAVNMAALTLLERKGYHRRAGGSAMTGLLLMAAAISIIVCATGQVSLLLLAVAIQTAGSHIAFGYLYQQALNVCYRGRMMLYLSLLSLAGALGEGGALAVYWLTGNARFTLLLILLLLLLGVVILRLRR</sequence>
<feature type="transmembrane region" description="Helical" evidence="1">
    <location>
        <begin position="319"/>
        <end position="339"/>
    </location>
</feature>
<name>W0HMU8_9GAMM</name>
<evidence type="ECO:0000256" key="1">
    <source>
        <dbReference type="SAM" id="Phobius"/>
    </source>
</evidence>
<dbReference type="Proteomes" id="UP000019028">
    <property type="component" value="Chromosome"/>
</dbReference>
<dbReference type="PATRIC" id="fig|1239307.3.peg.28"/>
<feature type="transmembrane region" description="Helical" evidence="1">
    <location>
        <begin position="351"/>
        <end position="375"/>
    </location>
</feature>
<feature type="transmembrane region" description="Helical" evidence="1">
    <location>
        <begin position="266"/>
        <end position="283"/>
    </location>
</feature>
<feature type="transmembrane region" description="Helical" evidence="1">
    <location>
        <begin position="26"/>
        <end position="47"/>
    </location>
</feature>
<keyword evidence="1" id="KW-1133">Transmembrane helix</keyword>
<dbReference type="RefSeq" id="WP_025420299.1">
    <property type="nucleotide sequence ID" value="NZ_CP006569.1"/>
</dbReference>
<feature type="transmembrane region" description="Helical" evidence="1">
    <location>
        <begin position="59"/>
        <end position="76"/>
    </location>
</feature>
<dbReference type="SUPFAM" id="SSF103473">
    <property type="entry name" value="MFS general substrate transporter"/>
    <property type="match status" value="1"/>
</dbReference>
<dbReference type="InterPro" id="IPR036259">
    <property type="entry name" value="MFS_trans_sf"/>
</dbReference>
<organism evidence="2 3">
    <name type="scientific">Sodalis praecaptivus</name>
    <dbReference type="NCBI Taxonomy" id="1239307"/>
    <lineage>
        <taxon>Bacteria</taxon>
        <taxon>Pseudomonadati</taxon>
        <taxon>Pseudomonadota</taxon>
        <taxon>Gammaproteobacteria</taxon>
        <taxon>Enterobacterales</taxon>
        <taxon>Bruguierivoracaceae</taxon>
        <taxon>Sodalis</taxon>
    </lineage>
</organism>
<keyword evidence="1" id="KW-0472">Membrane</keyword>
<proteinExistence type="predicted"/>
<dbReference type="EMBL" id="CP006569">
    <property type="protein sequence ID" value="AHF75144.1"/>
    <property type="molecule type" value="Genomic_DNA"/>
</dbReference>
<reference evidence="2 3" key="1">
    <citation type="journal article" date="2014" name="Genome Biol. Evol.">
        <title>Genome degeneration and adaptation in a nascent stage of symbiosis.</title>
        <authorList>
            <person name="Oakeson K.F."/>
            <person name="Gil R."/>
            <person name="Clayton A.L."/>
            <person name="Dunn D.M."/>
            <person name="von Niederhausern A.C."/>
            <person name="Hamil C."/>
            <person name="Aoyagi A."/>
            <person name="Duval B."/>
            <person name="Baca A."/>
            <person name="Silva F.J."/>
            <person name="Vallier A."/>
            <person name="Jackson D.G."/>
            <person name="Latorre A."/>
            <person name="Weiss R.B."/>
            <person name="Heddi A."/>
            <person name="Moya A."/>
            <person name="Dale C."/>
        </authorList>
    </citation>
    <scope>NUCLEOTIDE SEQUENCE [LARGE SCALE GENOMIC DNA]</scope>
    <source>
        <strain evidence="2 3">HS1</strain>
    </source>
</reference>
<feature type="transmembrane region" description="Helical" evidence="1">
    <location>
        <begin position="381"/>
        <end position="399"/>
    </location>
</feature>
<dbReference type="OrthoDB" id="10009990at2"/>
<feature type="transmembrane region" description="Helical" evidence="1">
    <location>
        <begin position="114"/>
        <end position="137"/>
    </location>
</feature>
<gene>
    <name evidence="2" type="ORF">Sant_0027</name>
</gene>
<feature type="transmembrane region" description="Helical" evidence="1">
    <location>
        <begin position="181"/>
        <end position="197"/>
    </location>
</feature>
<dbReference type="HOGENOM" id="CLU_686768_0_0_6"/>